<name>A0A1X9PWX3_OPLFA</name>
<feature type="chain" id="PRO_5013118443" evidence="11">
    <location>
        <begin position="19"/>
        <end position="221"/>
    </location>
</feature>
<keyword evidence="5 10" id="KW-0472">Membrane</keyword>
<evidence type="ECO:0000313" key="12">
    <source>
        <dbReference type="EMBL" id="ARP51378.1"/>
    </source>
</evidence>
<keyword evidence="6" id="KW-1015">Disulfide bond</keyword>
<dbReference type="InterPro" id="IPR013783">
    <property type="entry name" value="Ig-like_fold"/>
</dbReference>
<evidence type="ECO:0000256" key="5">
    <source>
        <dbReference type="ARBA" id="ARBA00023136"/>
    </source>
</evidence>
<feature type="transmembrane region" description="Helical" evidence="10">
    <location>
        <begin position="160"/>
        <end position="184"/>
    </location>
</feature>
<comment type="subcellular location">
    <subcellularLocation>
        <location evidence="1">Membrane</location>
        <topology evidence="1">Single-pass type I membrane protein</topology>
    </subcellularLocation>
</comment>
<dbReference type="GO" id="GO:0042129">
    <property type="term" value="P:regulation of T cell proliferation"/>
    <property type="evidence" value="ECO:0007669"/>
    <property type="project" value="InterPro"/>
</dbReference>
<reference evidence="12" key="1">
    <citation type="submission" date="2016-12" db="EMBL/GenBank/DDBJ databases">
        <title>Characterization and expression analysis of CD28, known as a T-cell marker in rock bream (Oplegnathus fasciatus).</title>
        <authorList>
            <person name="Jeong J.M."/>
            <person name="Park C.I."/>
        </authorList>
    </citation>
    <scope>NUCLEOTIDE SEQUENCE</scope>
</reference>
<keyword evidence="2 10" id="KW-0812">Transmembrane</keyword>
<dbReference type="PANTHER" id="PTHR11494">
    <property type="entry name" value="CYTOTOXIC T-LYMPHOCYTE PROTEIN"/>
    <property type="match status" value="1"/>
</dbReference>
<evidence type="ECO:0000256" key="3">
    <source>
        <dbReference type="ARBA" id="ARBA00022729"/>
    </source>
</evidence>
<evidence type="ECO:0000256" key="8">
    <source>
        <dbReference type="ARBA" id="ARBA00023319"/>
    </source>
</evidence>
<feature type="signal peptide" evidence="11">
    <location>
        <begin position="1"/>
        <end position="18"/>
    </location>
</feature>
<evidence type="ECO:0000256" key="6">
    <source>
        <dbReference type="ARBA" id="ARBA00023157"/>
    </source>
</evidence>
<evidence type="ECO:0000256" key="4">
    <source>
        <dbReference type="ARBA" id="ARBA00022989"/>
    </source>
</evidence>
<dbReference type="GO" id="GO:0009897">
    <property type="term" value="C:external side of plasma membrane"/>
    <property type="evidence" value="ECO:0007669"/>
    <property type="project" value="TreeGrafter"/>
</dbReference>
<keyword evidence="3 11" id="KW-0732">Signal</keyword>
<keyword evidence="7" id="KW-0325">Glycoprotein</keyword>
<dbReference type="InterPro" id="IPR036179">
    <property type="entry name" value="Ig-like_dom_sf"/>
</dbReference>
<dbReference type="Gene3D" id="2.60.40.10">
    <property type="entry name" value="Immunoglobulins"/>
    <property type="match status" value="1"/>
</dbReference>
<evidence type="ECO:0000256" key="7">
    <source>
        <dbReference type="ARBA" id="ARBA00023180"/>
    </source>
</evidence>
<keyword evidence="4 10" id="KW-1133">Transmembrane helix</keyword>
<evidence type="ECO:0000256" key="10">
    <source>
        <dbReference type="SAM" id="Phobius"/>
    </source>
</evidence>
<protein>
    <submittedName>
        <fullName evidence="12">CD28</fullName>
    </submittedName>
</protein>
<dbReference type="AlphaFoldDB" id="A0A1X9PWX3"/>
<dbReference type="SUPFAM" id="SSF48726">
    <property type="entry name" value="Immunoglobulin"/>
    <property type="match status" value="1"/>
</dbReference>
<sequence length="221" mass="25074">MSACWVFMILMGYRLSHATPSQSACEVQLQTVHVPVGGHVSVPCPELPGKEVTFNLFKDQEMIYNWTRSHEKNATNYEPPHARVGVVLREKADNKSVHFRLTEVNASSLGVYRCEGMVTYPPPYLKKTSDLRILVLVEGLQCTDNDNCHLTTERVHNNTFLWLTAVVVLSIYSLIATTIALVYWMKLRNADFQNDYINTKPSAPRGRGKKRGVTNPIPRHF</sequence>
<organism evidence="12">
    <name type="scientific">Oplegnathus fasciatus</name>
    <name type="common">Barred knifejaw</name>
    <name type="synonym">Scaradon fasciatus</name>
    <dbReference type="NCBI Taxonomy" id="163134"/>
    <lineage>
        <taxon>Eukaryota</taxon>
        <taxon>Metazoa</taxon>
        <taxon>Chordata</taxon>
        <taxon>Craniata</taxon>
        <taxon>Vertebrata</taxon>
        <taxon>Euteleostomi</taxon>
        <taxon>Actinopterygii</taxon>
        <taxon>Neopterygii</taxon>
        <taxon>Teleostei</taxon>
        <taxon>Neoteleostei</taxon>
        <taxon>Acanthomorphata</taxon>
        <taxon>Eupercaria</taxon>
        <taxon>Centrarchiformes</taxon>
        <taxon>Terapontoidei</taxon>
        <taxon>Oplegnathidae</taxon>
        <taxon>Oplegnathus</taxon>
    </lineage>
</organism>
<dbReference type="GO" id="GO:0050852">
    <property type="term" value="P:T cell receptor signaling pathway"/>
    <property type="evidence" value="ECO:0007669"/>
    <property type="project" value="TreeGrafter"/>
</dbReference>
<evidence type="ECO:0000256" key="1">
    <source>
        <dbReference type="ARBA" id="ARBA00004479"/>
    </source>
</evidence>
<keyword evidence="8" id="KW-0393">Immunoglobulin domain</keyword>
<proteinExistence type="evidence at transcript level"/>
<dbReference type="EMBL" id="KY407915">
    <property type="protein sequence ID" value="ARP51378.1"/>
    <property type="molecule type" value="mRNA"/>
</dbReference>
<dbReference type="PANTHER" id="PTHR11494:SF9">
    <property type="entry name" value="SI:DKEY-1H24.6"/>
    <property type="match status" value="1"/>
</dbReference>
<dbReference type="InterPro" id="IPR040216">
    <property type="entry name" value="CTLA4/CD28"/>
</dbReference>
<evidence type="ECO:0000256" key="9">
    <source>
        <dbReference type="SAM" id="MobiDB-lite"/>
    </source>
</evidence>
<evidence type="ECO:0000256" key="11">
    <source>
        <dbReference type="SAM" id="SignalP"/>
    </source>
</evidence>
<evidence type="ECO:0000256" key="2">
    <source>
        <dbReference type="ARBA" id="ARBA00022692"/>
    </source>
</evidence>
<accession>A0A1X9PWX3</accession>
<feature type="region of interest" description="Disordered" evidence="9">
    <location>
        <begin position="199"/>
        <end position="221"/>
    </location>
</feature>